<keyword evidence="2" id="KW-0408">Iron</keyword>
<dbReference type="InterPro" id="IPR017938">
    <property type="entry name" value="Riboflavin_synthase-like_b-brl"/>
</dbReference>
<dbReference type="InterPro" id="IPR017927">
    <property type="entry name" value="FAD-bd_FR_type"/>
</dbReference>
<evidence type="ECO:0000256" key="3">
    <source>
        <dbReference type="ARBA" id="ARBA00023014"/>
    </source>
</evidence>
<dbReference type="InterPro" id="IPR008333">
    <property type="entry name" value="Cbr1-like_FAD-bd_dom"/>
</dbReference>
<dbReference type="GO" id="GO:0051537">
    <property type="term" value="F:2 iron, 2 sulfur cluster binding"/>
    <property type="evidence" value="ECO:0007669"/>
    <property type="project" value="UniProtKB-KW"/>
</dbReference>
<evidence type="ECO:0000313" key="5">
    <source>
        <dbReference type="EMBL" id="MCP2367232.1"/>
    </source>
</evidence>
<organism evidence="6 7">
    <name type="scientific">Agromyces flavus</name>
    <dbReference type="NCBI Taxonomy" id="589382"/>
    <lineage>
        <taxon>Bacteria</taxon>
        <taxon>Bacillati</taxon>
        <taxon>Actinomycetota</taxon>
        <taxon>Actinomycetes</taxon>
        <taxon>Micrococcales</taxon>
        <taxon>Microbacteriaceae</taxon>
        <taxon>Agromyces</taxon>
    </lineage>
</organism>
<name>A0A1H1ZRR3_9MICO</name>
<reference evidence="6" key="1">
    <citation type="submission" date="2016-10" db="EMBL/GenBank/DDBJ databases">
        <authorList>
            <person name="de Groot N.N."/>
        </authorList>
    </citation>
    <scope>NUCLEOTIDE SEQUENCE [LARGE SCALE GENOMIC DNA]</scope>
    <source>
        <strain evidence="6">CPCC 202695</strain>
    </source>
</reference>
<evidence type="ECO:0000313" key="7">
    <source>
        <dbReference type="Proteomes" id="UP000199482"/>
    </source>
</evidence>
<dbReference type="SUPFAM" id="SSF63380">
    <property type="entry name" value="Riboflavin synthase domain-like"/>
    <property type="match status" value="1"/>
</dbReference>
<dbReference type="Pfam" id="PF00175">
    <property type="entry name" value="NAD_binding_1"/>
    <property type="match status" value="1"/>
</dbReference>
<dbReference type="InterPro" id="IPR001433">
    <property type="entry name" value="OxRdtase_FAD/NAD-bd"/>
</dbReference>
<reference evidence="7" key="2">
    <citation type="submission" date="2016-10" db="EMBL/GenBank/DDBJ databases">
        <authorList>
            <person name="Varghese N."/>
            <person name="Submissions S."/>
        </authorList>
    </citation>
    <scope>NUCLEOTIDE SEQUENCE [LARGE SCALE GENOMIC DNA]</scope>
    <source>
        <strain evidence="7">CPCC 202695</strain>
    </source>
</reference>
<dbReference type="GO" id="GO:0016491">
    <property type="term" value="F:oxidoreductase activity"/>
    <property type="evidence" value="ECO:0007669"/>
    <property type="project" value="InterPro"/>
</dbReference>
<gene>
    <name evidence="5" type="ORF">BCL57_001386</name>
    <name evidence="6" type="ORF">SAMN04489721_3311</name>
</gene>
<proteinExistence type="predicted"/>
<dbReference type="CDD" id="cd06217">
    <property type="entry name" value="FNR_iron_sulfur_binding_3"/>
    <property type="match status" value="1"/>
</dbReference>
<dbReference type="AlphaFoldDB" id="A0A1H1ZRR3"/>
<dbReference type="EMBL" id="LT629755">
    <property type="protein sequence ID" value="SDT36384.1"/>
    <property type="molecule type" value="Genomic_DNA"/>
</dbReference>
<dbReference type="Gene3D" id="3.40.50.80">
    <property type="entry name" value="Nucleotide-binding domain of ferredoxin-NADP reductase (FNR) module"/>
    <property type="match status" value="1"/>
</dbReference>
<reference evidence="5" key="3">
    <citation type="submission" date="2022-06" db="EMBL/GenBank/DDBJ databases">
        <title>Genomic Encyclopedia of Type Strains, Phase III (KMG-III): the genomes of soil and plant-associated and newly described type strains.</title>
        <authorList>
            <person name="Whitman W."/>
        </authorList>
    </citation>
    <scope>NUCLEOTIDE SEQUENCE</scope>
    <source>
        <strain evidence="5">CPCC 202695</strain>
    </source>
</reference>
<keyword evidence="8" id="KW-1185">Reference proteome</keyword>
<feature type="domain" description="FAD-binding FR-type" evidence="4">
    <location>
        <begin position="27"/>
        <end position="128"/>
    </location>
</feature>
<dbReference type="SUPFAM" id="SSF52343">
    <property type="entry name" value="Ferredoxin reductase-like, C-terminal NADP-linked domain"/>
    <property type="match status" value="1"/>
</dbReference>
<evidence type="ECO:0000256" key="2">
    <source>
        <dbReference type="ARBA" id="ARBA00022714"/>
    </source>
</evidence>
<dbReference type="EMBL" id="SODL02000002">
    <property type="protein sequence ID" value="MCP2367232.1"/>
    <property type="molecule type" value="Genomic_DNA"/>
</dbReference>
<comment type="cofactor">
    <cofactor evidence="1">
        <name>FAD</name>
        <dbReference type="ChEBI" id="CHEBI:57692"/>
    </cofactor>
</comment>
<accession>A0A1H1ZRR3</accession>
<evidence type="ECO:0000259" key="4">
    <source>
        <dbReference type="PROSITE" id="PS51384"/>
    </source>
</evidence>
<dbReference type="InterPro" id="IPR050415">
    <property type="entry name" value="MRET"/>
</dbReference>
<keyword evidence="2" id="KW-0479">Metal-binding</keyword>
<keyword evidence="3" id="KW-0411">Iron-sulfur</keyword>
<dbReference type="PANTHER" id="PTHR47354">
    <property type="entry name" value="NADH OXIDOREDUCTASE HCR"/>
    <property type="match status" value="1"/>
</dbReference>
<dbReference type="PROSITE" id="PS51384">
    <property type="entry name" value="FAD_FR"/>
    <property type="match status" value="1"/>
</dbReference>
<dbReference type="Gene3D" id="2.40.30.10">
    <property type="entry name" value="Translation factors"/>
    <property type="match status" value="1"/>
</dbReference>
<evidence type="ECO:0000313" key="6">
    <source>
        <dbReference type="EMBL" id="SDT36384.1"/>
    </source>
</evidence>
<evidence type="ECO:0000313" key="8">
    <source>
        <dbReference type="Proteomes" id="UP000893823"/>
    </source>
</evidence>
<dbReference type="PANTHER" id="PTHR47354:SF5">
    <property type="entry name" value="PROTEIN RFBI"/>
    <property type="match status" value="1"/>
</dbReference>
<sequence length="269" mass="28739">MSADGTAPPVATTGVPPSSALRAVPRAGWHVATVAATRRETPNAARIELDVDGWPGNAAGQHLDVRLTAPDGYTATRSYSIASSGPSTRVVLAVDKLPDGEVSPFLVDALQAGDQLEVHGPLGAFFVWRPAAESGEDRPVQLIAGGSGVVPLYAMAQAHADRGDPTPFRLLYSVRTPDDVYFADEWRALAEASAPLELDYVYTRRAPDGWSTPPARITREALESAVVPASERPRVFVCGSTGFVERVADWLVELGHEPRSIRTERYGGT</sequence>
<dbReference type="InterPro" id="IPR039261">
    <property type="entry name" value="FNR_nucleotide-bd"/>
</dbReference>
<dbReference type="Pfam" id="PF00970">
    <property type="entry name" value="FAD_binding_6"/>
    <property type="match status" value="1"/>
</dbReference>
<dbReference type="Proteomes" id="UP000199482">
    <property type="component" value="Chromosome I"/>
</dbReference>
<dbReference type="STRING" id="589382.SAMN04489721_3311"/>
<dbReference type="PRINTS" id="PR00406">
    <property type="entry name" value="CYTB5RDTASE"/>
</dbReference>
<keyword evidence="2" id="KW-0001">2Fe-2S</keyword>
<evidence type="ECO:0000256" key="1">
    <source>
        <dbReference type="ARBA" id="ARBA00001974"/>
    </source>
</evidence>
<dbReference type="Proteomes" id="UP000893823">
    <property type="component" value="Unassembled WGS sequence"/>
</dbReference>
<protein>
    <submittedName>
        <fullName evidence="6">Ferredoxin-NADP reductase</fullName>
    </submittedName>
</protein>